<sequence>MIGERVAAYRLKNAAALQMKVHEEVGKLGLRLDRSSIPERYALSWFEEATKHAEPEIQVLFARLLAKAATGDQDALDRRHLELLSQFIPIEARLLQRLPDLGLKLLADPAPLPDGMYRAIIAEEGLEQASMAFEHLTAPQVFESTYTLLNGEYLLPDPSSIEKVIVLSATGASLCRALAIFPD</sequence>
<dbReference type="Pfam" id="PF14337">
    <property type="entry name" value="Abi_alpha"/>
    <property type="match status" value="1"/>
</dbReference>
<comment type="caution">
    <text evidence="1">The sequence shown here is derived from an EMBL/GenBank/DDBJ whole genome shotgun (WGS) entry which is preliminary data.</text>
</comment>
<name>A0A429VBG1_9SPHN</name>
<reference evidence="1 2" key="1">
    <citation type="submission" date="2018-12" db="EMBL/GenBank/DDBJ databases">
        <title>Sphingomonas sp. HMF7854 Genome sequencing and assembly.</title>
        <authorList>
            <person name="Cha I."/>
            <person name="Kang H."/>
            <person name="Kim H."/>
            <person name="Kang J."/>
            <person name="Joh K."/>
        </authorList>
    </citation>
    <scope>NUCLEOTIDE SEQUENCE [LARGE SCALE GENOMIC DNA]</scope>
    <source>
        <strain evidence="1 2">HMF7854</strain>
    </source>
</reference>
<dbReference type="Proteomes" id="UP000274661">
    <property type="component" value="Unassembled WGS sequence"/>
</dbReference>
<dbReference type="RefSeq" id="WP_126719122.1">
    <property type="nucleotide sequence ID" value="NZ_RWJF01000001.1"/>
</dbReference>
<organism evidence="1 2">
    <name type="scientific">Sphingomonas ginkgonis</name>
    <dbReference type="NCBI Taxonomy" id="2315330"/>
    <lineage>
        <taxon>Bacteria</taxon>
        <taxon>Pseudomonadati</taxon>
        <taxon>Pseudomonadota</taxon>
        <taxon>Alphaproteobacteria</taxon>
        <taxon>Sphingomonadales</taxon>
        <taxon>Sphingomonadaceae</taxon>
        <taxon>Sphingomonas</taxon>
    </lineage>
</organism>
<evidence type="ECO:0000313" key="2">
    <source>
        <dbReference type="Proteomes" id="UP000274661"/>
    </source>
</evidence>
<protein>
    <submittedName>
        <fullName evidence="1">Uncharacterized protein</fullName>
    </submittedName>
</protein>
<dbReference type="EMBL" id="RWJF01000001">
    <property type="protein sequence ID" value="RST31294.1"/>
    <property type="molecule type" value="Genomic_DNA"/>
</dbReference>
<dbReference type="InterPro" id="IPR025506">
    <property type="entry name" value="Abi_alpha"/>
</dbReference>
<dbReference type="AlphaFoldDB" id="A0A429VBG1"/>
<proteinExistence type="predicted"/>
<evidence type="ECO:0000313" key="1">
    <source>
        <dbReference type="EMBL" id="RST31294.1"/>
    </source>
</evidence>
<dbReference type="OrthoDB" id="7847964at2"/>
<keyword evidence="2" id="KW-1185">Reference proteome</keyword>
<gene>
    <name evidence="1" type="ORF">HMF7854_10945</name>
</gene>
<accession>A0A429VBG1</accession>